<dbReference type="AlphaFoldDB" id="A0AA39J6I6"/>
<sequence length="167" mass="19266">EVVECFRQVFEGIQFMQQHLVAHRDCTLMNIMLDPTKMYPKGFLPERPFMKLDFNGHVSPSCTRTACWPRYYLMILDMLWILRGADKTAPGHCNPEAPMECIPFPTDIYYLGCTIGLDFLRPLVEDMVKENPSERPTIDDVNVTPSTVAYTFRFAPLCTSAVHYDYV</sequence>
<evidence type="ECO:0008006" key="3">
    <source>
        <dbReference type="Google" id="ProtNLM"/>
    </source>
</evidence>
<accession>A0AA39J6I6</accession>
<comment type="caution">
    <text evidence="1">The sequence shown here is derived from an EMBL/GenBank/DDBJ whole genome shotgun (WGS) entry which is preliminary data.</text>
</comment>
<dbReference type="Gene3D" id="1.10.510.10">
    <property type="entry name" value="Transferase(Phosphotransferase) domain 1"/>
    <property type="match status" value="1"/>
</dbReference>
<feature type="non-terminal residue" evidence="1">
    <location>
        <position position="167"/>
    </location>
</feature>
<dbReference type="EMBL" id="JAUEPT010000052">
    <property type="protein sequence ID" value="KAK0436958.1"/>
    <property type="molecule type" value="Genomic_DNA"/>
</dbReference>
<dbReference type="SUPFAM" id="SSF56112">
    <property type="entry name" value="Protein kinase-like (PK-like)"/>
    <property type="match status" value="1"/>
</dbReference>
<name>A0AA39J6I6_9AGAR</name>
<proteinExistence type="predicted"/>
<dbReference type="Proteomes" id="UP001175226">
    <property type="component" value="Unassembled WGS sequence"/>
</dbReference>
<gene>
    <name evidence="1" type="ORF">EV421DRAFT_1830286</name>
</gene>
<reference evidence="1" key="1">
    <citation type="submission" date="2023-06" db="EMBL/GenBank/DDBJ databases">
        <authorList>
            <consortium name="Lawrence Berkeley National Laboratory"/>
            <person name="Ahrendt S."/>
            <person name="Sahu N."/>
            <person name="Indic B."/>
            <person name="Wong-Bajracharya J."/>
            <person name="Merenyi Z."/>
            <person name="Ke H.-M."/>
            <person name="Monk M."/>
            <person name="Kocsube S."/>
            <person name="Drula E."/>
            <person name="Lipzen A."/>
            <person name="Balint B."/>
            <person name="Henrissat B."/>
            <person name="Andreopoulos B."/>
            <person name="Martin F.M."/>
            <person name="Harder C.B."/>
            <person name="Rigling D."/>
            <person name="Ford K.L."/>
            <person name="Foster G.D."/>
            <person name="Pangilinan J."/>
            <person name="Papanicolaou A."/>
            <person name="Barry K."/>
            <person name="LaButti K."/>
            <person name="Viragh M."/>
            <person name="Koriabine M."/>
            <person name="Yan M."/>
            <person name="Riley R."/>
            <person name="Champramary S."/>
            <person name="Plett K.L."/>
            <person name="Tsai I.J."/>
            <person name="Slot J."/>
            <person name="Sipos G."/>
            <person name="Plett J."/>
            <person name="Nagy L.G."/>
            <person name="Grigoriev I.V."/>
        </authorList>
    </citation>
    <scope>NUCLEOTIDE SEQUENCE</scope>
    <source>
        <strain evidence="1">FPL87.14</strain>
    </source>
</reference>
<dbReference type="InterPro" id="IPR011009">
    <property type="entry name" value="Kinase-like_dom_sf"/>
</dbReference>
<protein>
    <recommendedName>
        <fullName evidence="3">Protein kinase domain-containing protein</fullName>
    </recommendedName>
</protein>
<evidence type="ECO:0000313" key="1">
    <source>
        <dbReference type="EMBL" id="KAK0436958.1"/>
    </source>
</evidence>
<organism evidence="1 2">
    <name type="scientific">Armillaria borealis</name>
    <dbReference type="NCBI Taxonomy" id="47425"/>
    <lineage>
        <taxon>Eukaryota</taxon>
        <taxon>Fungi</taxon>
        <taxon>Dikarya</taxon>
        <taxon>Basidiomycota</taxon>
        <taxon>Agaricomycotina</taxon>
        <taxon>Agaricomycetes</taxon>
        <taxon>Agaricomycetidae</taxon>
        <taxon>Agaricales</taxon>
        <taxon>Marasmiineae</taxon>
        <taxon>Physalacriaceae</taxon>
        <taxon>Armillaria</taxon>
    </lineage>
</organism>
<keyword evidence="2" id="KW-1185">Reference proteome</keyword>
<evidence type="ECO:0000313" key="2">
    <source>
        <dbReference type="Proteomes" id="UP001175226"/>
    </source>
</evidence>